<sequence length="99" mass="10040">MKRSFATALIAVSAVALGACSEQTQSDASQTAELAGDDIEANAAVVGEVIEEGAKNAAGAISEGASNIESHIEENDKTAPDSAPILGDNLNKDQENPVD</sequence>
<feature type="region of interest" description="Disordered" evidence="1">
    <location>
        <begin position="66"/>
        <end position="99"/>
    </location>
</feature>
<evidence type="ECO:0000313" key="4">
    <source>
        <dbReference type="Proteomes" id="UP000824280"/>
    </source>
</evidence>
<feature type="compositionally biased region" description="Basic and acidic residues" evidence="1">
    <location>
        <begin position="70"/>
        <end position="79"/>
    </location>
</feature>
<name>A0ABX8ZG38_9SPHN</name>
<feature type="chain" id="PRO_5046052373" description="Entericidin EcnAB" evidence="2">
    <location>
        <begin position="19"/>
        <end position="99"/>
    </location>
</feature>
<evidence type="ECO:0000313" key="3">
    <source>
        <dbReference type="EMBL" id="QZD86698.1"/>
    </source>
</evidence>
<dbReference type="PROSITE" id="PS51257">
    <property type="entry name" value="PROKAR_LIPOPROTEIN"/>
    <property type="match status" value="1"/>
</dbReference>
<proteinExistence type="predicted"/>
<keyword evidence="4" id="KW-1185">Reference proteome</keyword>
<evidence type="ECO:0000256" key="1">
    <source>
        <dbReference type="SAM" id="MobiDB-lite"/>
    </source>
</evidence>
<protein>
    <recommendedName>
        <fullName evidence="5">Entericidin EcnAB</fullName>
    </recommendedName>
</protein>
<gene>
    <name evidence="3" type="ORF">K3166_10845</name>
</gene>
<feature type="compositionally biased region" description="Basic and acidic residues" evidence="1">
    <location>
        <begin position="90"/>
        <end position="99"/>
    </location>
</feature>
<accession>A0ABX8ZG38</accession>
<reference evidence="3 4" key="1">
    <citation type="submission" date="2021-08" db="EMBL/GenBank/DDBJ databases">
        <title>Comparative Genomics Analysis of the Genus Qipengyuania Reveals Extensive Genetic Diversity and Metabolic Versatility, Including the Description of Fifteen Novel Species.</title>
        <authorList>
            <person name="Liu Y."/>
        </authorList>
    </citation>
    <scope>NUCLEOTIDE SEQUENCE [LARGE SCALE GENOMIC DNA]</scope>
    <source>
        <strain evidence="3 4">1XM2-8</strain>
    </source>
</reference>
<dbReference type="Proteomes" id="UP000824280">
    <property type="component" value="Chromosome"/>
</dbReference>
<keyword evidence="2" id="KW-0732">Signal</keyword>
<feature type="signal peptide" evidence="2">
    <location>
        <begin position="1"/>
        <end position="18"/>
    </location>
</feature>
<dbReference type="EMBL" id="CP081297">
    <property type="protein sequence ID" value="QZD86698.1"/>
    <property type="molecule type" value="Genomic_DNA"/>
</dbReference>
<evidence type="ECO:0000256" key="2">
    <source>
        <dbReference type="SAM" id="SignalP"/>
    </source>
</evidence>
<organism evidence="3 4">
    <name type="scientific">Qipengyuania psychrotolerans</name>
    <dbReference type="NCBI Taxonomy" id="2867238"/>
    <lineage>
        <taxon>Bacteria</taxon>
        <taxon>Pseudomonadati</taxon>
        <taxon>Pseudomonadota</taxon>
        <taxon>Alphaproteobacteria</taxon>
        <taxon>Sphingomonadales</taxon>
        <taxon>Erythrobacteraceae</taxon>
        <taxon>Qipengyuania</taxon>
    </lineage>
</organism>
<evidence type="ECO:0008006" key="5">
    <source>
        <dbReference type="Google" id="ProtNLM"/>
    </source>
</evidence>
<dbReference type="RefSeq" id="WP_221422240.1">
    <property type="nucleotide sequence ID" value="NZ_CP081297.1"/>
</dbReference>